<feature type="domain" description="Pyrroline-5-carboxylate reductase catalytic N-terminal" evidence="2">
    <location>
        <begin position="2"/>
        <end position="91"/>
    </location>
</feature>
<dbReference type="RefSeq" id="WP_345133008.1">
    <property type="nucleotide sequence ID" value="NZ_BAABAT010000022.1"/>
</dbReference>
<evidence type="ECO:0000259" key="2">
    <source>
        <dbReference type="Pfam" id="PF03807"/>
    </source>
</evidence>
<sequence length="211" mass="22796">MKIGIIGAGKIGSTLAHLFTAAGDDVAIANSRGPDTLRDLEHHLGRHAHAVSTEEAARYGDVTIVAVPFGHYRDLPAQAFAGRTVIDATNYSPQRDGRDEKLEHGSVTSSELMQRHLAGAHVVKAFNAMRWDHLMDHGRSAGANQRYGIPVSGDDPNAKWRVFDLIEQIGYEPVDAGALGEGGRKHEPGTEVYTADLWADNLRARIGVEGT</sequence>
<dbReference type="Pfam" id="PF03807">
    <property type="entry name" value="F420_oxidored"/>
    <property type="match status" value="1"/>
</dbReference>
<evidence type="ECO:0000256" key="1">
    <source>
        <dbReference type="ARBA" id="ARBA00023002"/>
    </source>
</evidence>
<evidence type="ECO:0000313" key="4">
    <source>
        <dbReference type="Proteomes" id="UP001500620"/>
    </source>
</evidence>
<organism evidence="3 4">
    <name type="scientific">Dactylosporangium darangshiense</name>
    <dbReference type="NCBI Taxonomy" id="579108"/>
    <lineage>
        <taxon>Bacteria</taxon>
        <taxon>Bacillati</taxon>
        <taxon>Actinomycetota</taxon>
        <taxon>Actinomycetes</taxon>
        <taxon>Micromonosporales</taxon>
        <taxon>Micromonosporaceae</taxon>
        <taxon>Dactylosporangium</taxon>
    </lineage>
</organism>
<keyword evidence="1" id="KW-0560">Oxidoreductase</keyword>
<comment type="caution">
    <text evidence="3">The sequence shown here is derived from an EMBL/GenBank/DDBJ whole genome shotgun (WGS) entry which is preliminary data.</text>
</comment>
<dbReference type="InterPro" id="IPR036291">
    <property type="entry name" value="NAD(P)-bd_dom_sf"/>
</dbReference>
<dbReference type="InterPro" id="IPR051267">
    <property type="entry name" value="STEAP_metalloreductase"/>
</dbReference>
<dbReference type="EMBL" id="BAABAT010000022">
    <property type="protein sequence ID" value="GAA4256003.1"/>
    <property type="molecule type" value="Genomic_DNA"/>
</dbReference>
<gene>
    <name evidence="3" type="ORF">GCM10022255_067070</name>
</gene>
<reference evidence="4" key="1">
    <citation type="journal article" date="2019" name="Int. J. Syst. Evol. Microbiol.">
        <title>The Global Catalogue of Microorganisms (GCM) 10K type strain sequencing project: providing services to taxonomists for standard genome sequencing and annotation.</title>
        <authorList>
            <consortium name="The Broad Institute Genomics Platform"/>
            <consortium name="The Broad Institute Genome Sequencing Center for Infectious Disease"/>
            <person name="Wu L."/>
            <person name="Ma J."/>
        </authorList>
    </citation>
    <scope>NUCLEOTIDE SEQUENCE [LARGE SCALE GENOMIC DNA]</scope>
    <source>
        <strain evidence="4">JCM 17441</strain>
    </source>
</reference>
<dbReference type="SUPFAM" id="SSF51735">
    <property type="entry name" value="NAD(P)-binding Rossmann-fold domains"/>
    <property type="match status" value="1"/>
</dbReference>
<proteinExistence type="predicted"/>
<dbReference type="Proteomes" id="UP001500620">
    <property type="component" value="Unassembled WGS sequence"/>
</dbReference>
<dbReference type="Gene3D" id="3.40.50.720">
    <property type="entry name" value="NAD(P)-binding Rossmann-like Domain"/>
    <property type="match status" value="1"/>
</dbReference>
<name>A0ABP8DHC0_9ACTN</name>
<keyword evidence="4" id="KW-1185">Reference proteome</keyword>
<protein>
    <submittedName>
        <fullName evidence="3">NAD(P)-binding domain-containing protein</fullName>
    </submittedName>
</protein>
<accession>A0ABP8DHC0</accession>
<dbReference type="InterPro" id="IPR028939">
    <property type="entry name" value="P5C_Rdtase_cat_N"/>
</dbReference>
<dbReference type="PANTHER" id="PTHR14239">
    <property type="entry name" value="DUDULIN-RELATED"/>
    <property type="match status" value="1"/>
</dbReference>
<evidence type="ECO:0000313" key="3">
    <source>
        <dbReference type="EMBL" id="GAA4256003.1"/>
    </source>
</evidence>